<evidence type="ECO:0000313" key="2">
    <source>
        <dbReference type="Proteomes" id="UP001060085"/>
    </source>
</evidence>
<name>A0ACC0BUC9_CATRO</name>
<reference evidence="2" key="1">
    <citation type="journal article" date="2023" name="Nat. Plants">
        <title>Single-cell RNA sequencing provides a high-resolution roadmap for understanding the multicellular compartmentation of specialized metabolism.</title>
        <authorList>
            <person name="Sun S."/>
            <person name="Shen X."/>
            <person name="Li Y."/>
            <person name="Li Y."/>
            <person name="Wang S."/>
            <person name="Li R."/>
            <person name="Zhang H."/>
            <person name="Shen G."/>
            <person name="Guo B."/>
            <person name="Wei J."/>
            <person name="Xu J."/>
            <person name="St-Pierre B."/>
            <person name="Chen S."/>
            <person name="Sun C."/>
        </authorList>
    </citation>
    <scope>NUCLEOTIDE SEQUENCE [LARGE SCALE GENOMIC DNA]</scope>
</reference>
<proteinExistence type="predicted"/>
<dbReference type="EMBL" id="CM044702">
    <property type="protein sequence ID" value="KAI5676224.1"/>
    <property type="molecule type" value="Genomic_DNA"/>
</dbReference>
<keyword evidence="2" id="KW-1185">Reference proteome</keyword>
<gene>
    <name evidence="1" type="ORF">M9H77_07174</name>
</gene>
<organism evidence="1 2">
    <name type="scientific">Catharanthus roseus</name>
    <name type="common">Madagascar periwinkle</name>
    <name type="synonym">Vinca rosea</name>
    <dbReference type="NCBI Taxonomy" id="4058"/>
    <lineage>
        <taxon>Eukaryota</taxon>
        <taxon>Viridiplantae</taxon>
        <taxon>Streptophyta</taxon>
        <taxon>Embryophyta</taxon>
        <taxon>Tracheophyta</taxon>
        <taxon>Spermatophyta</taxon>
        <taxon>Magnoliopsida</taxon>
        <taxon>eudicotyledons</taxon>
        <taxon>Gunneridae</taxon>
        <taxon>Pentapetalae</taxon>
        <taxon>asterids</taxon>
        <taxon>lamiids</taxon>
        <taxon>Gentianales</taxon>
        <taxon>Apocynaceae</taxon>
        <taxon>Rauvolfioideae</taxon>
        <taxon>Vinceae</taxon>
        <taxon>Catharanthinae</taxon>
        <taxon>Catharanthus</taxon>
    </lineage>
</organism>
<accession>A0ACC0BUC9</accession>
<protein>
    <submittedName>
        <fullName evidence="1">Uncharacterized protein</fullName>
    </submittedName>
</protein>
<dbReference type="Proteomes" id="UP001060085">
    <property type="component" value="Linkage Group LG02"/>
</dbReference>
<comment type="caution">
    <text evidence="1">The sequence shown here is derived from an EMBL/GenBank/DDBJ whole genome shotgun (WGS) entry which is preliminary data.</text>
</comment>
<sequence length="194" mass="21826">MVRPRPTAVGRSQPTVHGRVGSSGSSSLIASNQVRRATIISRATVDRPRKRNLTNFLSIKKTTKTDIGASSLQPDDEESVDDEFYDRQEVMLAHMCSRFMPDQGSSGGGGGTLYGPHIEDNLVLSVGDIRIWSRPIVLHLLFMRHVFGIVFYALGHQIRRPRRWRQAHGDEDLPRLTFDFHEARGSQYRIGAML</sequence>
<evidence type="ECO:0000313" key="1">
    <source>
        <dbReference type="EMBL" id="KAI5676224.1"/>
    </source>
</evidence>